<evidence type="ECO:0000256" key="1">
    <source>
        <dbReference type="ARBA" id="ARBA00005986"/>
    </source>
</evidence>
<dbReference type="OrthoDB" id="3183782at2759"/>
<gene>
    <name evidence="3" type="ORF">BP5796_08106</name>
</gene>
<keyword evidence="4" id="KW-1185">Reference proteome</keyword>
<evidence type="ECO:0000313" key="4">
    <source>
        <dbReference type="Proteomes" id="UP000256328"/>
    </source>
</evidence>
<accession>A0A3D8RDG3</accession>
<name>A0A3D8RDG3_9HELO</name>
<evidence type="ECO:0000259" key="2">
    <source>
        <dbReference type="Pfam" id="PF07110"/>
    </source>
</evidence>
<dbReference type="InterPro" id="IPR009799">
    <property type="entry name" value="EthD_dom"/>
</dbReference>
<dbReference type="GO" id="GO:0016491">
    <property type="term" value="F:oxidoreductase activity"/>
    <property type="evidence" value="ECO:0007669"/>
    <property type="project" value="InterPro"/>
</dbReference>
<reference evidence="3 4" key="1">
    <citation type="journal article" date="2018" name="IMA Fungus">
        <title>IMA Genome-F 9: Draft genome sequence of Annulohypoxylon stygium, Aspergillus mulundensis, Berkeleyomyces basicola (syn. Thielaviopsis basicola), Ceratocystis smalleyi, two Cercospora beticola strains, Coleophoma cylindrospora, Fusarium fracticaudum, Phialophora cf. hyalina, and Morchella septimelata.</title>
        <authorList>
            <person name="Wingfield B.D."/>
            <person name="Bills G.F."/>
            <person name="Dong Y."/>
            <person name="Huang W."/>
            <person name="Nel W.J."/>
            <person name="Swalarsk-Parry B.S."/>
            <person name="Vaghefi N."/>
            <person name="Wilken P.M."/>
            <person name="An Z."/>
            <person name="de Beer Z.W."/>
            <person name="De Vos L."/>
            <person name="Chen L."/>
            <person name="Duong T.A."/>
            <person name="Gao Y."/>
            <person name="Hammerbacher A."/>
            <person name="Kikkert J.R."/>
            <person name="Li Y."/>
            <person name="Li H."/>
            <person name="Li K."/>
            <person name="Li Q."/>
            <person name="Liu X."/>
            <person name="Ma X."/>
            <person name="Naidoo K."/>
            <person name="Pethybridge S.J."/>
            <person name="Sun J."/>
            <person name="Steenkamp E.T."/>
            <person name="van der Nest M.A."/>
            <person name="van Wyk S."/>
            <person name="Wingfield M.J."/>
            <person name="Xiong C."/>
            <person name="Yue Q."/>
            <person name="Zhang X."/>
        </authorList>
    </citation>
    <scope>NUCLEOTIDE SEQUENCE [LARGE SCALE GENOMIC DNA]</scope>
    <source>
        <strain evidence="3 4">BP5796</strain>
    </source>
</reference>
<feature type="domain" description="EthD" evidence="2">
    <location>
        <begin position="12"/>
        <end position="97"/>
    </location>
</feature>
<evidence type="ECO:0000313" key="3">
    <source>
        <dbReference type="EMBL" id="RDW72072.1"/>
    </source>
</evidence>
<proteinExistence type="inferred from homology"/>
<dbReference type="EMBL" id="PDLN01000011">
    <property type="protein sequence ID" value="RDW72072.1"/>
    <property type="molecule type" value="Genomic_DNA"/>
</dbReference>
<dbReference type="Pfam" id="PF07110">
    <property type="entry name" value="EthD"/>
    <property type="match status" value="1"/>
</dbReference>
<comment type="similarity">
    <text evidence="1">Belongs to the tpcK family.</text>
</comment>
<sequence length="119" mass="13654">MGVQMVVTIWRKEGMSRDEFIDYWTKVHAPKLMNSVPGLKRHITKYTQHPLKSAETASSEEPDGVAVFTAGSKEDLDMVFQSKEFLEHVAPDNENYVKEMKTIILSDDEMVTVYERDAK</sequence>
<comment type="caution">
    <text evidence="3">The sequence shown here is derived from an EMBL/GenBank/DDBJ whole genome shotgun (WGS) entry which is preliminary data.</text>
</comment>
<protein>
    <recommendedName>
        <fullName evidence="2">EthD domain-containing protein</fullName>
    </recommendedName>
</protein>
<organism evidence="3 4">
    <name type="scientific">Coleophoma crateriformis</name>
    <dbReference type="NCBI Taxonomy" id="565419"/>
    <lineage>
        <taxon>Eukaryota</taxon>
        <taxon>Fungi</taxon>
        <taxon>Dikarya</taxon>
        <taxon>Ascomycota</taxon>
        <taxon>Pezizomycotina</taxon>
        <taxon>Leotiomycetes</taxon>
        <taxon>Helotiales</taxon>
        <taxon>Dermateaceae</taxon>
        <taxon>Coleophoma</taxon>
    </lineage>
</organism>
<dbReference type="SUPFAM" id="SSF54909">
    <property type="entry name" value="Dimeric alpha+beta barrel"/>
    <property type="match status" value="1"/>
</dbReference>
<dbReference type="AlphaFoldDB" id="A0A3D8RDG3"/>
<dbReference type="NCBIfam" id="TIGR02118">
    <property type="entry name" value="EthD family reductase"/>
    <property type="match status" value="1"/>
</dbReference>
<dbReference type="InterPro" id="IPR011008">
    <property type="entry name" value="Dimeric_a/b-barrel"/>
</dbReference>
<dbReference type="Gene3D" id="3.30.70.100">
    <property type="match status" value="1"/>
</dbReference>
<dbReference type="Proteomes" id="UP000256328">
    <property type="component" value="Unassembled WGS sequence"/>
</dbReference>